<gene>
    <name evidence="1" type="ORF">H4O21_06895</name>
</gene>
<comment type="caution">
    <text evidence="1">The sequence shown here is derived from an EMBL/GenBank/DDBJ whole genome shotgun (WGS) entry which is preliminary data.</text>
</comment>
<reference evidence="1 2" key="1">
    <citation type="submission" date="2020-08" db="EMBL/GenBank/DDBJ databases">
        <title>Oceanospirillum sp. nov. isolated from marine sediment.</title>
        <authorList>
            <person name="Ji X."/>
        </authorList>
    </citation>
    <scope>NUCLEOTIDE SEQUENCE [LARGE SCALE GENOMIC DNA]</scope>
    <source>
        <strain evidence="1 2">D5</strain>
    </source>
</reference>
<name>A0A839IN56_9GAMM</name>
<organism evidence="1 2">
    <name type="scientific">Oceanospirillum sediminis</name>
    <dbReference type="NCBI Taxonomy" id="2760088"/>
    <lineage>
        <taxon>Bacteria</taxon>
        <taxon>Pseudomonadati</taxon>
        <taxon>Pseudomonadota</taxon>
        <taxon>Gammaproteobacteria</taxon>
        <taxon>Oceanospirillales</taxon>
        <taxon>Oceanospirillaceae</taxon>
        <taxon>Oceanospirillum</taxon>
    </lineage>
</organism>
<dbReference type="AlphaFoldDB" id="A0A839IN56"/>
<accession>A0A839IN56</accession>
<evidence type="ECO:0000313" key="2">
    <source>
        <dbReference type="Proteomes" id="UP000565262"/>
    </source>
</evidence>
<dbReference type="Proteomes" id="UP000565262">
    <property type="component" value="Unassembled WGS sequence"/>
</dbReference>
<sequence>MASAIHSALNNPLEQLAETRRVVTVDDNHYPVEQVLFKTKEYSVFELSEKVWLAGRKLKRLAITHDHQVFSINVLAGPRDFLADYLGEGCVEWV</sequence>
<dbReference type="RefSeq" id="WP_182808104.1">
    <property type="nucleotide sequence ID" value="NZ_JACJFM010000006.1"/>
</dbReference>
<protein>
    <submittedName>
        <fullName evidence="1">Uncharacterized protein</fullName>
    </submittedName>
</protein>
<proteinExistence type="predicted"/>
<evidence type="ECO:0000313" key="1">
    <source>
        <dbReference type="EMBL" id="MBB1486331.1"/>
    </source>
</evidence>
<dbReference type="EMBL" id="JACJFM010000006">
    <property type="protein sequence ID" value="MBB1486331.1"/>
    <property type="molecule type" value="Genomic_DNA"/>
</dbReference>
<keyword evidence="2" id="KW-1185">Reference proteome</keyword>